<dbReference type="SUPFAM" id="SSF56281">
    <property type="entry name" value="Metallo-hydrolase/oxidoreductase"/>
    <property type="match status" value="1"/>
</dbReference>
<dbReference type="Pfam" id="PF03772">
    <property type="entry name" value="Competence"/>
    <property type="match status" value="1"/>
</dbReference>
<dbReference type="InterPro" id="IPR052159">
    <property type="entry name" value="Competence_DNA_uptake"/>
</dbReference>
<dbReference type="EMBL" id="CADCUN010000237">
    <property type="protein sequence ID" value="CAA9403287.1"/>
    <property type="molecule type" value="Genomic_DNA"/>
</dbReference>
<dbReference type="CDD" id="cd07731">
    <property type="entry name" value="ComA-like_MBL-fold"/>
    <property type="match status" value="1"/>
</dbReference>
<keyword evidence="2" id="KW-1003">Cell membrane</keyword>
<dbReference type="PANTHER" id="PTHR30619">
    <property type="entry name" value="DNA INTERNALIZATION/COMPETENCE PROTEIN COMEC/REC2"/>
    <property type="match status" value="1"/>
</dbReference>
<proteinExistence type="predicted"/>
<feature type="transmembrane region" description="Helical" evidence="6">
    <location>
        <begin position="420"/>
        <end position="441"/>
    </location>
</feature>
<comment type="subcellular location">
    <subcellularLocation>
        <location evidence="1">Cell membrane</location>
        <topology evidence="1">Multi-pass membrane protein</topology>
    </subcellularLocation>
</comment>
<protein>
    <submittedName>
        <fullName evidence="8">DNA internalization-related competence protein ComEC/Rec2</fullName>
    </submittedName>
</protein>
<keyword evidence="5 6" id="KW-0472">Membrane</keyword>
<sequence length="754" mass="77003">MSDLRLPLLGVGAWLGGLGAAFLPGWAALLLAVAALATALGTRSRPLVAGSLAGLAVLGVATLRVAAVDLGPVADLVAGRAVVDARVDISSDPRVVPGRFGDIVVVRGVLTRVSGRGAAYALRAPVVVLADESWLDLRLGRSVAVTGRLAPDDGRGRTVLGVLAVRGPPVVETGPDVWWRGAAAVRRSIRDAVAPRGEHARELVPSLVVGDDSGLDPEVADDFRTTGLTHLLAVSGTNLTLLVGFVLIVGRWCGLRGRWMYAAAGLGIVGFVLIARTEPSVVRAAAMGTVALIGMGSNGTERGARCLGAAVFALLLVDPALAVTAGFALSVLATGGILFLAPPWRDAMNRWLPRWAAEAVSVPLAAQVACTPVVTAISGQVSLVAVVANLLAAPAVAPATVLGLAGGLVGLVWAPLGQLVAAPAAWSVSWIVVVAQHGAALPTAAVEWGTGPVSLLAITVLCVLLVVAAPRMLRSPVTGIGCSVLLVVTVLTRPPTLGWPPDGWVMAMCDVGQGDGLVLNAGAGAGVVVDAGPDPEPIDRCLDRLGITHVPLLVLTHFHADHIDGLPGVLDGRSVGEVAVTSMVDPPQGAAAVDRALPAPSVVAAHGLTRRVGEVTVQTLWPLPDAPTAGIGDGSFANDASVVLLAAVQGVRVLLTGDLEPPGQLALRRTVPDLRVDVLKVPHHGSRHQDLDFLTGVQARLALVSVGEGNDYGHPATDVLAALTATGAEVRRTDLDGDVLVLRTEDGIAVRARD</sequence>
<name>A0A6J4P1H3_9ACTN</name>
<evidence type="ECO:0000313" key="8">
    <source>
        <dbReference type="EMBL" id="CAA9403287.1"/>
    </source>
</evidence>
<feature type="transmembrane region" description="Helical" evidence="6">
    <location>
        <begin position="231"/>
        <end position="252"/>
    </location>
</feature>
<evidence type="ECO:0000256" key="1">
    <source>
        <dbReference type="ARBA" id="ARBA00004651"/>
    </source>
</evidence>
<dbReference type="AlphaFoldDB" id="A0A6J4P1H3"/>
<dbReference type="InterPro" id="IPR004477">
    <property type="entry name" value="ComEC_N"/>
</dbReference>
<dbReference type="InterPro" id="IPR036866">
    <property type="entry name" value="RibonucZ/Hydroxyglut_hydro"/>
</dbReference>
<organism evidence="8">
    <name type="scientific">uncultured Nocardioides sp</name>
    <dbReference type="NCBI Taxonomy" id="198441"/>
    <lineage>
        <taxon>Bacteria</taxon>
        <taxon>Bacillati</taxon>
        <taxon>Actinomycetota</taxon>
        <taxon>Actinomycetes</taxon>
        <taxon>Propionibacteriales</taxon>
        <taxon>Nocardioidaceae</taxon>
        <taxon>Nocardioides</taxon>
        <taxon>environmental samples</taxon>
    </lineage>
</organism>
<feature type="transmembrane region" description="Helical" evidence="6">
    <location>
        <begin position="311"/>
        <end position="344"/>
    </location>
</feature>
<dbReference type="NCBIfam" id="TIGR00360">
    <property type="entry name" value="ComEC_N-term"/>
    <property type="match status" value="1"/>
</dbReference>
<feature type="transmembrane region" description="Helical" evidence="6">
    <location>
        <begin position="364"/>
        <end position="388"/>
    </location>
</feature>
<dbReference type="Pfam" id="PF00753">
    <property type="entry name" value="Lactamase_B"/>
    <property type="match status" value="1"/>
</dbReference>
<dbReference type="GO" id="GO:0005886">
    <property type="term" value="C:plasma membrane"/>
    <property type="evidence" value="ECO:0007669"/>
    <property type="project" value="UniProtKB-SubCell"/>
</dbReference>
<feature type="transmembrane region" description="Helical" evidence="6">
    <location>
        <begin position="453"/>
        <end position="473"/>
    </location>
</feature>
<evidence type="ECO:0000259" key="7">
    <source>
        <dbReference type="SMART" id="SM00849"/>
    </source>
</evidence>
<evidence type="ECO:0000256" key="3">
    <source>
        <dbReference type="ARBA" id="ARBA00022692"/>
    </source>
</evidence>
<dbReference type="SMART" id="SM00849">
    <property type="entry name" value="Lactamase_B"/>
    <property type="match status" value="1"/>
</dbReference>
<feature type="transmembrane region" description="Helical" evidence="6">
    <location>
        <begin position="47"/>
        <end position="67"/>
    </location>
</feature>
<accession>A0A6J4P1H3</accession>
<dbReference type="InterPro" id="IPR035681">
    <property type="entry name" value="ComA-like_MBL"/>
</dbReference>
<reference evidence="8" key="1">
    <citation type="submission" date="2020-02" db="EMBL/GenBank/DDBJ databases">
        <authorList>
            <person name="Meier V. D."/>
        </authorList>
    </citation>
    <scope>NUCLEOTIDE SEQUENCE</scope>
    <source>
        <strain evidence="8">AVDCRST_MAG60</strain>
    </source>
</reference>
<dbReference type="Gene3D" id="3.60.15.10">
    <property type="entry name" value="Ribonuclease Z/Hydroxyacylglutathione hydrolase-like"/>
    <property type="match status" value="1"/>
</dbReference>
<evidence type="ECO:0000256" key="6">
    <source>
        <dbReference type="SAM" id="Phobius"/>
    </source>
</evidence>
<feature type="domain" description="Metallo-beta-lactamase" evidence="7">
    <location>
        <begin position="513"/>
        <end position="708"/>
    </location>
</feature>
<evidence type="ECO:0000256" key="5">
    <source>
        <dbReference type="ARBA" id="ARBA00023136"/>
    </source>
</evidence>
<feature type="transmembrane region" description="Helical" evidence="6">
    <location>
        <begin position="259"/>
        <end position="275"/>
    </location>
</feature>
<dbReference type="InterPro" id="IPR001279">
    <property type="entry name" value="Metallo-B-lactamas"/>
</dbReference>
<dbReference type="PANTHER" id="PTHR30619:SF1">
    <property type="entry name" value="RECOMBINATION PROTEIN 2"/>
    <property type="match status" value="1"/>
</dbReference>
<keyword evidence="3 6" id="KW-0812">Transmembrane</keyword>
<feature type="transmembrane region" description="Helical" evidence="6">
    <location>
        <begin position="12"/>
        <end position="40"/>
    </location>
</feature>
<evidence type="ECO:0000256" key="4">
    <source>
        <dbReference type="ARBA" id="ARBA00022989"/>
    </source>
</evidence>
<evidence type="ECO:0000256" key="2">
    <source>
        <dbReference type="ARBA" id="ARBA00022475"/>
    </source>
</evidence>
<keyword evidence="4 6" id="KW-1133">Transmembrane helix</keyword>
<gene>
    <name evidence="8" type="ORF">AVDCRST_MAG60-2236</name>
</gene>